<keyword evidence="2 8" id="KW-0645">Protease</keyword>
<evidence type="ECO:0000313" key="10">
    <source>
        <dbReference type="Proteomes" id="UP000305109"/>
    </source>
</evidence>
<keyword evidence="3" id="KW-0227">DNA damage</keyword>
<evidence type="ECO:0000256" key="1">
    <source>
        <dbReference type="ARBA" id="ARBA00008136"/>
    </source>
</evidence>
<dbReference type="InterPro" id="IPR003738">
    <property type="entry name" value="SRAP"/>
</dbReference>
<sequence>MCGRYATTVDPALLAVELDAIDETSGPGGAREPAENYNVAPTDPVLAVVSRHSHEHPDDTPTRRIRRMRWGLIPPWTKAAAPSSSGEASGNVSRPAKGAPLFNARADTAATKPAFRTALKTKRALVPMDGWYEWLTEPAAKGKAVKVPYFMTPTDGSRMYAAGLWSVWRDRDADGPPLLSVTILTTDSVGALQSIHDRMPLILTPDRWQSWLDPDADAPDDLLDPIDEAVAAGIEIRRVSDEVNSVRNDGPELIAPVGAPGSAVGEQITLL</sequence>
<comment type="caution">
    <text evidence="9">The sequence shown here is derived from an EMBL/GenBank/DDBJ whole genome shotgun (WGS) entry which is preliminary data.</text>
</comment>
<dbReference type="EMBL" id="SUMD01000001">
    <property type="protein sequence ID" value="TJZ81465.1"/>
    <property type="molecule type" value="Genomic_DNA"/>
</dbReference>
<evidence type="ECO:0000313" key="9">
    <source>
        <dbReference type="EMBL" id="TJZ81465.1"/>
    </source>
</evidence>
<name>A0ABY2RST2_9NOCA</name>
<evidence type="ECO:0000256" key="3">
    <source>
        <dbReference type="ARBA" id="ARBA00022763"/>
    </source>
</evidence>
<evidence type="ECO:0000256" key="4">
    <source>
        <dbReference type="ARBA" id="ARBA00022801"/>
    </source>
</evidence>
<organism evidence="9 10">
    <name type="scientific">Rhodococcus oryzae</name>
    <dbReference type="NCBI Taxonomy" id="2571143"/>
    <lineage>
        <taxon>Bacteria</taxon>
        <taxon>Bacillati</taxon>
        <taxon>Actinomycetota</taxon>
        <taxon>Actinomycetes</taxon>
        <taxon>Mycobacteriales</taxon>
        <taxon>Nocardiaceae</taxon>
        <taxon>Rhodococcus</taxon>
    </lineage>
</organism>
<keyword evidence="7" id="KW-0456">Lyase</keyword>
<dbReference type="Proteomes" id="UP000305109">
    <property type="component" value="Unassembled WGS sequence"/>
</dbReference>
<dbReference type="PANTHER" id="PTHR13604">
    <property type="entry name" value="DC12-RELATED"/>
    <property type="match status" value="1"/>
</dbReference>
<protein>
    <recommendedName>
        <fullName evidence="8">Abasic site processing protein</fullName>
        <ecNumber evidence="8">3.4.-.-</ecNumber>
    </recommendedName>
</protein>
<keyword evidence="10" id="KW-1185">Reference proteome</keyword>
<gene>
    <name evidence="9" type="ORF">FCG67_02240</name>
</gene>
<keyword evidence="5" id="KW-0190">Covalent protein-DNA linkage</keyword>
<evidence type="ECO:0000256" key="8">
    <source>
        <dbReference type="RuleBase" id="RU364100"/>
    </source>
</evidence>
<dbReference type="PANTHER" id="PTHR13604:SF0">
    <property type="entry name" value="ABASIC SITE PROCESSING PROTEIN HMCES"/>
    <property type="match status" value="1"/>
</dbReference>
<evidence type="ECO:0000256" key="5">
    <source>
        <dbReference type="ARBA" id="ARBA00023124"/>
    </source>
</evidence>
<dbReference type="Pfam" id="PF02586">
    <property type="entry name" value="SRAP"/>
    <property type="match status" value="1"/>
</dbReference>
<dbReference type="InterPro" id="IPR036590">
    <property type="entry name" value="SRAP-like"/>
</dbReference>
<comment type="similarity">
    <text evidence="1 8">Belongs to the SOS response-associated peptidase family.</text>
</comment>
<dbReference type="RefSeq" id="WP_136906707.1">
    <property type="nucleotide sequence ID" value="NZ_SUMD01000001.1"/>
</dbReference>
<dbReference type="Gene3D" id="3.90.1680.10">
    <property type="entry name" value="SOS response associated peptidase-like"/>
    <property type="match status" value="1"/>
</dbReference>
<evidence type="ECO:0000256" key="2">
    <source>
        <dbReference type="ARBA" id="ARBA00022670"/>
    </source>
</evidence>
<dbReference type="EC" id="3.4.-.-" evidence="8"/>
<proteinExistence type="inferred from homology"/>
<evidence type="ECO:0000256" key="6">
    <source>
        <dbReference type="ARBA" id="ARBA00023125"/>
    </source>
</evidence>
<evidence type="ECO:0000256" key="7">
    <source>
        <dbReference type="ARBA" id="ARBA00023239"/>
    </source>
</evidence>
<dbReference type="SUPFAM" id="SSF143081">
    <property type="entry name" value="BB1717-like"/>
    <property type="match status" value="1"/>
</dbReference>
<keyword evidence="6" id="KW-0238">DNA-binding</keyword>
<keyword evidence="4 8" id="KW-0378">Hydrolase</keyword>
<accession>A0ABY2RST2</accession>
<reference evidence="9 10" key="1">
    <citation type="submission" date="2019-04" db="EMBL/GenBank/DDBJ databases">
        <title>Rhodococcus oryzae sp. nov., a novel actinomycete isolated from rhizosphere soil of rice (Oryza sativa L.).</title>
        <authorList>
            <person name="Li C."/>
        </authorList>
    </citation>
    <scope>NUCLEOTIDE SEQUENCE [LARGE SCALE GENOMIC DNA]</scope>
    <source>
        <strain evidence="9 10">NEAU-CX67</strain>
    </source>
</reference>